<keyword evidence="3" id="KW-0808">Transferase</keyword>
<dbReference type="GO" id="GO:0000234">
    <property type="term" value="F:phosphoethanolamine N-methyltransferase activity"/>
    <property type="evidence" value="ECO:0007669"/>
    <property type="project" value="UniProtKB-EC"/>
</dbReference>
<dbReference type="EMBL" id="GBRH01201089">
    <property type="protein sequence ID" value="JAD96806.1"/>
    <property type="molecule type" value="Transcribed_RNA"/>
</dbReference>
<protein>
    <recommendedName>
        <fullName evidence="4">phosphoethanolamine N-methyltransferase</fullName>
        <ecNumber evidence="4">2.1.1.103</ecNumber>
    </recommendedName>
</protein>
<name>A0A0A9E9S7_ARUDO</name>
<dbReference type="PANTHER" id="PTHR44307:SF14">
    <property type="entry name" value="PHOSPHOETHANOLAMINE N-METHYLTRANSFERASE 1"/>
    <property type="match status" value="1"/>
</dbReference>
<dbReference type="AlphaFoldDB" id="A0A0A9E9S7"/>
<evidence type="ECO:0000256" key="4">
    <source>
        <dbReference type="ARBA" id="ARBA00035674"/>
    </source>
</evidence>
<comment type="pathway">
    <text evidence="2">Lipid metabolism.</text>
</comment>
<sequence>MDRCSRMLVFHDVIAEDRTEQFLSVLLRELAEFEKNKGAFLADFTQEDYDDIVNGWNAKLKRSSAGEQRWGLCHCDQVIQPGRRRSSLFRIRMGAAVGVKDGKRIGYGWNRILFVGYPYFLSDTNMDSDILEYEYESDNSNSNPHSNIYSIKYINK</sequence>
<accession>A0A0A9E9S7</accession>
<proteinExistence type="predicted"/>
<evidence type="ECO:0000256" key="2">
    <source>
        <dbReference type="ARBA" id="ARBA00005189"/>
    </source>
</evidence>
<dbReference type="Gene3D" id="3.40.50.150">
    <property type="entry name" value="Vaccinia Virus protein VP39"/>
    <property type="match status" value="1"/>
</dbReference>
<dbReference type="InterPro" id="IPR029063">
    <property type="entry name" value="SAM-dependent_MTases_sf"/>
</dbReference>
<organism evidence="5">
    <name type="scientific">Arundo donax</name>
    <name type="common">Giant reed</name>
    <name type="synonym">Donax arundinaceus</name>
    <dbReference type="NCBI Taxonomy" id="35708"/>
    <lineage>
        <taxon>Eukaryota</taxon>
        <taxon>Viridiplantae</taxon>
        <taxon>Streptophyta</taxon>
        <taxon>Embryophyta</taxon>
        <taxon>Tracheophyta</taxon>
        <taxon>Spermatophyta</taxon>
        <taxon>Magnoliopsida</taxon>
        <taxon>Liliopsida</taxon>
        <taxon>Poales</taxon>
        <taxon>Poaceae</taxon>
        <taxon>PACMAD clade</taxon>
        <taxon>Arundinoideae</taxon>
        <taxon>Arundineae</taxon>
        <taxon>Arundo</taxon>
    </lineage>
</organism>
<dbReference type="EC" id="2.1.1.103" evidence="4"/>
<dbReference type="PANTHER" id="PTHR44307">
    <property type="entry name" value="PHOSPHOETHANOLAMINE METHYLTRANSFERASE"/>
    <property type="match status" value="1"/>
</dbReference>
<evidence type="ECO:0000256" key="3">
    <source>
        <dbReference type="ARBA" id="ARBA00022679"/>
    </source>
</evidence>
<evidence type="ECO:0000313" key="5">
    <source>
        <dbReference type="EMBL" id="JAD96806.1"/>
    </source>
</evidence>
<evidence type="ECO:0000256" key="1">
    <source>
        <dbReference type="ARBA" id="ARBA00004969"/>
    </source>
</evidence>
<comment type="pathway">
    <text evidence="1">Phospholipid metabolism; phosphatidylcholine biosynthesis.</text>
</comment>
<reference evidence="5" key="2">
    <citation type="journal article" date="2015" name="Data Brief">
        <title>Shoot transcriptome of the giant reed, Arundo donax.</title>
        <authorList>
            <person name="Barrero R.A."/>
            <person name="Guerrero F.D."/>
            <person name="Moolhuijzen P."/>
            <person name="Goolsby J.A."/>
            <person name="Tidwell J."/>
            <person name="Bellgard S.E."/>
            <person name="Bellgard M.I."/>
        </authorList>
    </citation>
    <scope>NUCLEOTIDE SEQUENCE</scope>
    <source>
        <tissue evidence="5">Shoot tissue taken approximately 20 cm above the soil surface</tissue>
    </source>
</reference>
<reference evidence="5" key="1">
    <citation type="submission" date="2014-09" db="EMBL/GenBank/DDBJ databases">
        <authorList>
            <person name="Magalhaes I.L.F."/>
            <person name="Oliveira U."/>
            <person name="Santos F.R."/>
            <person name="Vidigal T.H.D.A."/>
            <person name="Brescovit A.D."/>
            <person name="Santos A.J."/>
        </authorList>
    </citation>
    <scope>NUCLEOTIDE SEQUENCE</scope>
    <source>
        <tissue evidence="5">Shoot tissue taken approximately 20 cm above the soil surface</tissue>
    </source>
</reference>